<dbReference type="RefSeq" id="WP_067229287.1">
    <property type="nucleotide sequence ID" value="NZ_KQ948550.1"/>
</dbReference>
<evidence type="ECO:0000313" key="3">
    <source>
        <dbReference type="Proteomes" id="UP000053271"/>
    </source>
</evidence>
<comment type="caution">
    <text evidence="2">The sequence shown here is derived from an EMBL/GenBank/DDBJ whole genome shotgun (WGS) entry which is preliminary data.</text>
</comment>
<reference evidence="2 3" key="1">
    <citation type="submission" date="2015-10" db="EMBL/GenBank/DDBJ databases">
        <title>Draft genome sequence of Streptomyces longwoodensis DSM 41677, type strain for the species Streptomyces longwoodensis.</title>
        <authorList>
            <person name="Ruckert C."/>
            <person name="Winkler A."/>
            <person name="Kalinowski J."/>
            <person name="Kampfer P."/>
            <person name="Glaeser S."/>
        </authorList>
    </citation>
    <scope>NUCLEOTIDE SEQUENCE [LARGE SCALE GENOMIC DNA]</scope>
    <source>
        <strain evidence="2 3">DSM 41677</strain>
    </source>
</reference>
<sequence length="63" mass="6587">MRLRERAAAAVIVSSAIVAALAPQAMAAPMPWETSRTPTTLTHHRTPAGSGTVTVLCAPPCYQ</sequence>
<feature type="signal peptide" evidence="1">
    <location>
        <begin position="1"/>
        <end position="27"/>
    </location>
</feature>
<feature type="chain" id="PRO_5007104447" evidence="1">
    <location>
        <begin position="28"/>
        <end position="63"/>
    </location>
</feature>
<dbReference type="GeneID" id="91424069"/>
<protein>
    <submittedName>
        <fullName evidence="2">Uncharacterized protein</fullName>
    </submittedName>
</protein>
<organism evidence="2 3">
    <name type="scientific">Streptomyces longwoodensis</name>
    <dbReference type="NCBI Taxonomy" id="68231"/>
    <lineage>
        <taxon>Bacteria</taxon>
        <taxon>Bacillati</taxon>
        <taxon>Actinomycetota</taxon>
        <taxon>Actinomycetes</taxon>
        <taxon>Kitasatosporales</taxon>
        <taxon>Streptomycetaceae</taxon>
        <taxon>Streptomyces</taxon>
    </lineage>
</organism>
<proteinExistence type="predicted"/>
<keyword evidence="3" id="KW-1185">Reference proteome</keyword>
<accession>A0A101R1U2</accession>
<dbReference type="Proteomes" id="UP000053271">
    <property type="component" value="Unassembled WGS sequence"/>
</dbReference>
<gene>
    <name evidence="2" type="ORF">AQJ30_05475</name>
</gene>
<name>A0A101R1U2_9ACTN</name>
<dbReference type="STRING" id="68231.AQJ30_05475"/>
<evidence type="ECO:0000256" key="1">
    <source>
        <dbReference type="SAM" id="SignalP"/>
    </source>
</evidence>
<keyword evidence="1" id="KW-0732">Signal</keyword>
<dbReference type="AlphaFoldDB" id="A0A101R1U2"/>
<evidence type="ECO:0000313" key="2">
    <source>
        <dbReference type="EMBL" id="KUN40133.1"/>
    </source>
</evidence>
<dbReference type="EMBL" id="LMWS01000008">
    <property type="protein sequence ID" value="KUN40133.1"/>
    <property type="molecule type" value="Genomic_DNA"/>
</dbReference>